<keyword evidence="1 2" id="KW-0732">Signal</keyword>
<reference evidence="4 5" key="1">
    <citation type="submission" date="2021-03" db="EMBL/GenBank/DDBJ databases">
        <title>Flavobacterium kribbensis sp. nov, an endophytic bacteria, isolated from soybean.</title>
        <authorList>
            <person name="Lee J."/>
            <person name="Seo J."/>
        </authorList>
    </citation>
    <scope>NUCLEOTIDE SEQUENCE [LARGE SCALE GENOMIC DNA]</scope>
    <source>
        <strain evidence="4 5">BB8</strain>
    </source>
</reference>
<dbReference type="EMBL" id="CP071448">
    <property type="protein sequence ID" value="QSW87035.1"/>
    <property type="molecule type" value="Genomic_DNA"/>
</dbReference>
<organism evidence="4 5">
    <name type="scientific">Flavobacterium endoglycinae</name>
    <dbReference type="NCBI Taxonomy" id="2816357"/>
    <lineage>
        <taxon>Bacteria</taxon>
        <taxon>Pseudomonadati</taxon>
        <taxon>Bacteroidota</taxon>
        <taxon>Flavobacteriia</taxon>
        <taxon>Flavobacteriales</taxon>
        <taxon>Flavobacteriaceae</taxon>
        <taxon>Flavobacterium</taxon>
    </lineage>
</organism>
<dbReference type="RefSeq" id="WP_207294300.1">
    <property type="nucleotide sequence ID" value="NZ_CP071448.1"/>
</dbReference>
<sequence>MCKYLPIVLFLFCFSVSSQSKLKFNYDAAGNQILRELCLSGCGLTAKQEIKEIEALTDDDLLKFSPEDVISYYPNPVREELFLQWELTDNRYVSSIHIYTITGQLLRSFQLTQSTNNLNIAFQNYAVGMYLVMLSYNDGGEKSIKIIKQ</sequence>
<feature type="chain" id="PRO_5046837938" evidence="2">
    <location>
        <begin position="21"/>
        <end position="149"/>
    </location>
</feature>
<proteinExistence type="predicted"/>
<evidence type="ECO:0000256" key="1">
    <source>
        <dbReference type="ARBA" id="ARBA00022729"/>
    </source>
</evidence>
<keyword evidence="5" id="KW-1185">Reference proteome</keyword>
<evidence type="ECO:0000256" key="2">
    <source>
        <dbReference type="SAM" id="SignalP"/>
    </source>
</evidence>
<dbReference type="NCBIfam" id="TIGR04183">
    <property type="entry name" value="Por_Secre_tail"/>
    <property type="match status" value="1"/>
</dbReference>
<dbReference type="Proteomes" id="UP000663440">
    <property type="component" value="Chromosome"/>
</dbReference>
<gene>
    <name evidence="4" type="ORF">J0383_12070</name>
</gene>
<name>A0ABX7Q7N3_9FLAO</name>
<feature type="signal peptide" evidence="2">
    <location>
        <begin position="1"/>
        <end position="20"/>
    </location>
</feature>
<protein>
    <submittedName>
        <fullName evidence="4">T9SS type A sorting domain-containing protein</fullName>
    </submittedName>
</protein>
<feature type="domain" description="Secretion system C-terminal sorting" evidence="3">
    <location>
        <begin position="73"/>
        <end position="141"/>
    </location>
</feature>
<dbReference type="Pfam" id="PF18962">
    <property type="entry name" value="Por_Secre_tail"/>
    <property type="match status" value="1"/>
</dbReference>
<dbReference type="InterPro" id="IPR026444">
    <property type="entry name" value="Secre_tail"/>
</dbReference>
<accession>A0ABX7Q7N3</accession>
<evidence type="ECO:0000313" key="4">
    <source>
        <dbReference type="EMBL" id="QSW87035.1"/>
    </source>
</evidence>
<evidence type="ECO:0000313" key="5">
    <source>
        <dbReference type="Proteomes" id="UP000663440"/>
    </source>
</evidence>
<evidence type="ECO:0000259" key="3">
    <source>
        <dbReference type="Pfam" id="PF18962"/>
    </source>
</evidence>